<comment type="caution">
    <text evidence="2">The sequence shown here is derived from an EMBL/GenBank/DDBJ whole genome shotgun (WGS) entry which is preliminary data.</text>
</comment>
<gene>
    <name evidence="2" type="ORF">NLI96_g1735</name>
</gene>
<sequence>MNSSADRASELDKSLLDPLLSDAAPVDPAFDSGLAFASWSPLSRLIARYRRVRESTSKSRIQKVLLCLLIFFAITIVILIIVVTKAKRRALYLSHQPHQEVCDEYAVWAPLDDYPEPGYGPRLRYISTTSFNFSRFDNSLYFTDGSLNLFGPNIHGAISFVTDANVPKDNINVEIVASYESKEAFTPIAVCTVRRSPIERGIGIFASPGLAGMRHYSDRTYFLINVKLPLPEDGSTHPMFFNHIASHLPAFVHRIGDLQPTAYFRSFDVTTSSALIIVDSLAAGSIHLCTTNANIRGNFKVTNQLSLIATNNGAITASSTLESDGLSECRAGILSDGPLAVNFTLASTNDDHDRGEFTITTSTFDEPADVVVSSAPVGHTLELTAVSDRGGLRVALPSTYEGPLSLASPGIPPNFKYDPNPADPSGLGRNRTVVHYMRSESESDYVDGYVHWGRHQRGKGLGVRAFNRGEPLTGVTLEI</sequence>
<reference evidence="2" key="1">
    <citation type="submission" date="2022-07" db="EMBL/GenBank/DDBJ databases">
        <title>Genome Sequence of Physisporinus lineatus.</title>
        <authorList>
            <person name="Buettner E."/>
        </authorList>
    </citation>
    <scope>NUCLEOTIDE SEQUENCE</scope>
    <source>
        <strain evidence="2">VT162</strain>
    </source>
</reference>
<dbReference type="AlphaFoldDB" id="A0AAD5YH67"/>
<evidence type="ECO:0000256" key="1">
    <source>
        <dbReference type="SAM" id="Phobius"/>
    </source>
</evidence>
<name>A0AAD5YH67_9APHY</name>
<dbReference type="Proteomes" id="UP001212997">
    <property type="component" value="Unassembled WGS sequence"/>
</dbReference>
<keyword evidence="1" id="KW-0472">Membrane</keyword>
<organism evidence="2 3">
    <name type="scientific">Meripilus lineatus</name>
    <dbReference type="NCBI Taxonomy" id="2056292"/>
    <lineage>
        <taxon>Eukaryota</taxon>
        <taxon>Fungi</taxon>
        <taxon>Dikarya</taxon>
        <taxon>Basidiomycota</taxon>
        <taxon>Agaricomycotina</taxon>
        <taxon>Agaricomycetes</taxon>
        <taxon>Polyporales</taxon>
        <taxon>Meripilaceae</taxon>
        <taxon>Meripilus</taxon>
    </lineage>
</organism>
<accession>A0AAD5YH67</accession>
<evidence type="ECO:0000313" key="3">
    <source>
        <dbReference type="Proteomes" id="UP001212997"/>
    </source>
</evidence>
<feature type="transmembrane region" description="Helical" evidence="1">
    <location>
        <begin position="64"/>
        <end position="83"/>
    </location>
</feature>
<keyword evidence="1" id="KW-1133">Transmembrane helix</keyword>
<keyword evidence="3" id="KW-1185">Reference proteome</keyword>
<protein>
    <submittedName>
        <fullName evidence="2">Uncharacterized protein</fullName>
    </submittedName>
</protein>
<dbReference type="EMBL" id="JANAWD010000035">
    <property type="protein sequence ID" value="KAJ3489967.1"/>
    <property type="molecule type" value="Genomic_DNA"/>
</dbReference>
<evidence type="ECO:0000313" key="2">
    <source>
        <dbReference type="EMBL" id="KAJ3489967.1"/>
    </source>
</evidence>
<keyword evidence="1" id="KW-0812">Transmembrane</keyword>
<proteinExistence type="predicted"/>